<keyword evidence="3" id="KW-1185">Reference proteome</keyword>
<sequence length="410" mass="45673">MAFMPATTSSRGKQKMTTSNKGSATTSPESASPSLRSFARTPISATSSSALRTAPAAPSETLRPREAQVTDPDFAASVLDPHGITFLPTGLGVSIVDHLGLKHLGQAAAERYKAYSSIFPLEETWIGPIQPLERVQEEYAAMRHLGLDEAEFQAFARKEIFRSEPRNVLAKVEQRLSPVRLLKHTRKILDERQWLMPPLQQSDILAKTYEWIVEPDCAYHVSDQCFQDGYRNKLGRQTAVTKRGICPYLTVQFEKDREVSAGTARNQIAVHGSLALYNRWLLKKIALDTNAAKCMKEAHGKRLPTDKSDEAEWSEEAKKHIRHYAIIFQASNWELFCLTPKSYERWTGCEIASLTNNCCESVKGVEKLIQAVNDVHFWGLSTHAASCKADITLQVASPPNADTSDLSIVD</sequence>
<evidence type="ECO:0000256" key="1">
    <source>
        <dbReference type="SAM" id="MobiDB-lite"/>
    </source>
</evidence>
<dbReference type="EMBL" id="MU004390">
    <property type="protein sequence ID" value="KAF2653000.1"/>
    <property type="molecule type" value="Genomic_DNA"/>
</dbReference>
<dbReference type="OrthoDB" id="5426911at2759"/>
<evidence type="ECO:0000313" key="2">
    <source>
        <dbReference type="EMBL" id="KAF2653000.1"/>
    </source>
</evidence>
<feature type="compositionally biased region" description="Polar residues" evidence="1">
    <location>
        <begin position="1"/>
        <end position="22"/>
    </location>
</feature>
<proteinExistence type="predicted"/>
<name>A0A6A6SZN1_9PLEO</name>
<gene>
    <name evidence="2" type="ORF">K491DRAFT_718468</name>
</gene>
<feature type="compositionally biased region" description="Low complexity" evidence="1">
    <location>
        <begin position="23"/>
        <end position="34"/>
    </location>
</feature>
<dbReference type="Proteomes" id="UP000799324">
    <property type="component" value="Unassembled WGS sequence"/>
</dbReference>
<reference evidence="2" key="1">
    <citation type="journal article" date="2020" name="Stud. Mycol.">
        <title>101 Dothideomycetes genomes: a test case for predicting lifestyles and emergence of pathogens.</title>
        <authorList>
            <person name="Haridas S."/>
            <person name="Albert R."/>
            <person name="Binder M."/>
            <person name="Bloem J."/>
            <person name="Labutti K."/>
            <person name="Salamov A."/>
            <person name="Andreopoulos B."/>
            <person name="Baker S."/>
            <person name="Barry K."/>
            <person name="Bills G."/>
            <person name="Bluhm B."/>
            <person name="Cannon C."/>
            <person name="Castanera R."/>
            <person name="Culley D."/>
            <person name="Daum C."/>
            <person name="Ezra D."/>
            <person name="Gonzalez J."/>
            <person name="Henrissat B."/>
            <person name="Kuo A."/>
            <person name="Liang C."/>
            <person name="Lipzen A."/>
            <person name="Lutzoni F."/>
            <person name="Magnuson J."/>
            <person name="Mondo S."/>
            <person name="Nolan M."/>
            <person name="Ohm R."/>
            <person name="Pangilinan J."/>
            <person name="Park H.-J."/>
            <person name="Ramirez L."/>
            <person name="Alfaro M."/>
            <person name="Sun H."/>
            <person name="Tritt A."/>
            <person name="Yoshinaga Y."/>
            <person name="Zwiers L.-H."/>
            <person name="Turgeon B."/>
            <person name="Goodwin S."/>
            <person name="Spatafora J."/>
            <person name="Crous P."/>
            <person name="Grigoriev I."/>
        </authorList>
    </citation>
    <scope>NUCLEOTIDE SEQUENCE</scope>
    <source>
        <strain evidence="2">CBS 122681</strain>
    </source>
</reference>
<evidence type="ECO:0000313" key="3">
    <source>
        <dbReference type="Proteomes" id="UP000799324"/>
    </source>
</evidence>
<dbReference type="AlphaFoldDB" id="A0A6A6SZN1"/>
<accession>A0A6A6SZN1</accession>
<protein>
    <submittedName>
        <fullName evidence="2">Uncharacterized protein</fullName>
    </submittedName>
</protein>
<organism evidence="2 3">
    <name type="scientific">Lophiostoma macrostomum CBS 122681</name>
    <dbReference type="NCBI Taxonomy" id="1314788"/>
    <lineage>
        <taxon>Eukaryota</taxon>
        <taxon>Fungi</taxon>
        <taxon>Dikarya</taxon>
        <taxon>Ascomycota</taxon>
        <taxon>Pezizomycotina</taxon>
        <taxon>Dothideomycetes</taxon>
        <taxon>Pleosporomycetidae</taxon>
        <taxon>Pleosporales</taxon>
        <taxon>Lophiostomataceae</taxon>
        <taxon>Lophiostoma</taxon>
    </lineage>
</organism>
<feature type="region of interest" description="Disordered" evidence="1">
    <location>
        <begin position="1"/>
        <end position="67"/>
    </location>
</feature>